<sequence>MQSQSQREQSWRIRITAKGNNFNFALRFIASIHKPTWTFSFFSFSFLLNLPKFVLRITSHPTQPTHGRGFFTAKFMKIVHKFRHRFPKKRESNHLCVQGPVQIGFWVMGFLAFLAQSINKNDQRGIVILAFVGPFLLLLRKLKIAKFMNLAAFGLVVVVTLFCYHFLNFDYNYWDLVRYAWNKMVNL</sequence>
<keyword evidence="1" id="KW-1133">Transmembrane helix</keyword>
<protein>
    <submittedName>
        <fullName evidence="2">Uncharacterized protein</fullName>
    </submittedName>
</protein>
<accession>A0AAN9LPY4</accession>
<feature type="transmembrane region" description="Helical" evidence="1">
    <location>
        <begin position="147"/>
        <end position="167"/>
    </location>
</feature>
<feature type="transmembrane region" description="Helical" evidence="1">
    <location>
        <begin position="124"/>
        <end position="140"/>
    </location>
</feature>
<gene>
    <name evidence="2" type="ORF">VNO77_20739</name>
</gene>
<evidence type="ECO:0000313" key="2">
    <source>
        <dbReference type="EMBL" id="KAK7340047.1"/>
    </source>
</evidence>
<dbReference type="Proteomes" id="UP001367508">
    <property type="component" value="Unassembled WGS sequence"/>
</dbReference>
<proteinExistence type="predicted"/>
<dbReference type="AlphaFoldDB" id="A0AAN9LPY4"/>
<keyword evidence="1" id="KW-0812">Transmembrane</keyword>
<dbReference type="EMBL" id="JAYMYQ010000004">
    <property type="protein sequence ID" value="KAK7340047.1"/>
    <property type="molecule type" value="Genomic_DNA"/>
</dbReference>
<keyword evidence="3" id="KW-1185">Reference proteome</keyword>
<reference evidence="2 3" key="1">
    <citation type="submission" date="2024-01" db="EMBL/GenBank/DDBJ databases">
        <title>The genomes of 5 underutilized Papilionoideae crops provide insights into root nodulation and disease resistanc.</title>
        <authorList>
            <person name="Jiang F."/>
        </authorList>
    </citation>
    <scope>NUCLEOTIDE SEQUENCE [LARGE SCALE GENOMIC DNA]</scope>
    <source>
        <strain evidence="2">LVBAO_FW01</strain>
        <tissue evidence="2">Leaves</tissue>
    </source>
</reference>
<evidence type="ECO:0000256" key="1">
    <source>
        <dbReference type="SAM" id="Phobius"/>
    </source>
</evidence>
<keyword evidence="1" id="KW-0472">Membrane</keyword>
<organism evidence="2 3">
    <name type="scientific">Canavalia gladiata</name>
    <name type="common">Sword bean</name>
    <name type="synonym">Dolichos gladiatus</name>
    <dbReference type="NCBI Taxonomy" id="3824"/>
    <lineage>
        <taxon>Eukaryota</taxon>
        <taxon>Viridiplantae</taxon>
        <taxon>Streptophyta</taxon>
        <taxon>Embryophyta</taxon>
        <taxon>Tracheophyta</taxon>
        <taxon>Spermatophyta</taxon>
        <taxon>Magnoliopsida</taxon>
        <taxon>eudicotyledons</taxon>
        <taxon>Gunneridae</taxon>
        <taxon>Pentapetalae</taxon>
        <taxon>rosids</taxon>
        <taxon>fabids</taxon>
        <taxon>Fabales</taxon>
        <taxon>Fabaceae</taxon>
        <taxon>Papilionoideae</taxon>
        <taxon>50 kb inversion clade</taxon>
        <taxon>NPAAA clade</taxon>
        <taxon>indigoferoid/millettioid clade</taxon>
        <taxon>Phaseoleae</taxon>
        <taxon>Canavalia</taxon>
    </lineage>
</organism>
<feature type="transmembrane region" description="Helical" evidence="1">
    <location>
        <begin position="95"/>
        <end position="118"/>
    </location>
</feature>
<comment type="caution">
    <text evidence="2">The sequence shown here is derived from an EMBL/GenBank/DDBJ whole genome shotgun (WGS) entry which is preliminary data.</text>
</comment>
<name>A0AAN9LPY4_CANGL</name>
<evidence type="ECO:0000313" key="3">
    <source>
        <dbReference type="Proteomes" id="UP001367508"/>
    </source>
</evidence>